<reference evidence="9 10" key="1">
    <citation type="submission" date="2022-01" db="EMBL/GenBank/DDBJ databases">
        <title>A chromosomal length assembly of Cordylochernes scorpioides.</title>
        <authorList>
            <person name="Zeh D."/>
            <person name="Zeh J."/>
        </authorList>
    </citation>
    <scope>NUCLEOTIDE SEQUENCE [LARGE SCALE GENOMIC DNA]</scope>
    <source>
        <strain evidence="9">IN4F17</strain>
        <tissue evidence="9">Whole Body</tissue>
    </source>
</reference>
<evidence type="ECO:0000256" key="4">
    <source>
        <dbReference type="ARBA" id="ARBA00022989"/>
    </source>
</evidence>
<keyword evidence="3 7" id="KW-0812">Transmembrane</keyword>
<dbReference type="Pfam" id="PF01529">
    <property type="entry name" value="DHHC"/>
    <property type="match status" value="1"/>
</dbReference>
<evidence type="ECO:0000256" key="7">
    <source>
        <dbReference type="RuleBase" id="RU079119"/>
    </source>
</evidence>
<evidence type="ECO:0000259" key="8">
    <source>
        <dbReference type="Pfam" id="PF01529"/>
    </source>
</evidence>
<feature type="transmembrane region" description="Helical" evidence="7">
    <location>
        <begin position="161"/>
        <end position="187"/>
    </location>
</feature>
<keyword evidence="4 7" id="KW-1133">Transmembrane helix</keyword>
<evidence type="ECO:0000313" key="9">
    <source>
        <dbReference type="EMBL" id="UYV64332.1"/>
    </source>
</evidence>
<dbReference type="InterPro" id="IPR039859">
    <property type="entry name" value="PFA4/ZDH16/20/ERF2-like"/>
</dbReference>
<comment type="similarity">
    <text evidence="7">Belongs to the DHHC palmitoyltransferase family.</text>
</comment>
<feature type="transmembrane region" description="Helical" evidence="7">
    <location>
        <begin position="97"/>
        <end position="121"/>
    </location>
</feature>
<keyword evidence="10" id="KW-1185">Reference proteome</keyword>
<organism evidence="9 10">
    <name type="scientific">Cordylochernes scorpioides</name>
    <dbReference type="NCBI Taxonomy" id="51811"/>
    <lineage>
        <taxon>Eukaryota</taxon>
        <taxon>Metazoa</taxon>
        <taxon>Ecdysozoa</taxon>
        <taxon>Arthropoda</taxon>
        <taxon>Chelicerata</taxon>
        <taxon>Arachnida</taxon>
        <taxon>Pseudoscorpiones</taxon>
        <taxon>Cheliferoidea</taxon>
        <taxon>Chernetidae</taxon>
        <taxon>Cordylochernes</taxon>
    </lineage>
</organism>
<comment type="catalytic activity">
    <reaction evidence="7">
        <text>L-cysteinyl-[protein] + hexadecanoyl-CoA = S-hexadecanoyl-L-cysteinyl-[protein] + CoA</text>
        <dbReference type="Rhea" id="RHEA:36683"/>
        <dbReference type="Rhea" id="RHEA-COMP:10131"/>
        <dbReference type="Rhea" id="RHEA-COMP:11032"/>
        <dbReference type="ChEBI" id="CHEBI:29950"/>
        <dbReference type="ChEBI" id="CHEBI:57287"/>
        <dbReference type="ChEBI" id="CHEBI:57379"/>
        <dbReference type="ChEBI" id="CHEBI:74151"/>
        <dbReference type="EC" id="2.3.1.225"/>
    </reaction>
</comment>
<dbReference type="PROSITE" id="PS50216">
    <property type="entry name" value="DHHC"/>
    <property type="match status" value="1"/>
</dbReference>
<comment type="subcellular location">
    <subcellularLocation>
        <location evidence="1">Membrane</location>
        <topology evidence="1">Multi-pass membrane protein</topology>
    </subcellularLocation>
</comment>
<evidence type="ECO:0000256" key="5">
    <source>
        <dbReference type="ARBA" id="ARBA00023136"/>
    </source>
</evidence>
<gene>
    <name evidence="9" type="ORF">LAZ67_3000319</name>
</gene>
<name>A0ABY6K671_9ARAC</name>
<proteinExistence type="inferred from homology"/>
<dbReference type="EMBL" id="CP092865">
    <property type="protein sequence ID" value="UYV64332.1"/>
    <property type="molecule type" value="Genomic_DNA"/>
</dbReference>
<keyword evidence="5 7" id="KW-0472">Membrane</keyword>
<keyword evidence="2 7" id="KW-0808">Transferase</keyword>
<evidence type="ECO:0000256" key="6">
    <source>
        <dbReference type="ARBA" id="ARBA00023315"/>
    </source>
</evidence>
<comment type="domain">
    <text evidence="7">The DHHC domain is required for palmitoyltransferase activity.</text>
</comment>
<feature type="domain" description="Palmitoyltransferase DHHC" evidence="8">
    <location>
        <begin position="51"/>
        <end position="195"/>
    </location>
</feature>
<evidence type="ECO:0000256" key="2">
    <source>
        <dbReference type="ARBA" id="ARBA00022679"/>
    </source>
</evidence>
<evidence type="ECO:0000256" key="1">
    <source>
        <dbReference type="ARBA" id="ARBA00004141"/>
    </source>
</evidence>
<dbReference type="PANTHER" id="PTHR12246">
    <property type="entry name" value="PALMITOYLTRANSFERASE ZDHHC16"/>
    <property type="match status" value="1"/>
</dbReference>
<dbReference type="Proteomes" id="UP001235939">
    <property type="component" value="Chromosome 03"/>
</dbReference>
<protein>
    <recommendedName>
        <fullName evidence="7">Palmitoyltransferase</fullName>
        <ecNumber evidence="7">2.3.1.225</ecNumber>
    </recommendedName>
</protein>
<dbReference type="InterPro" id="IPR001594">
    <property type="entry name" value="Palmitoyltrfase_DHHC"/>
</dbReference>
<accession>A0ABY6K671</accession>
<dbReference type="EC" id="2.3.1.225" evidence="7"/>
<keyword evidence="6 7" id="KW-0012">Acyltransferase</keyword>
<sequence length="235" mass="27558">MLMPLYCVTQFKVPPADAERIEKDTDPESQRQLLERYAKDLPILMRTMNGGYRYCGECHHLKPDRAHHCSVCKMCILKMDHHCPWVNNCVSFTNYKFFLLFLGYGLLYCTFIAATTLEYFILFWKTPSKVSSFTSYPSLVHVIQAMIIMNDLQDVGRFHILFLFFVALMFAISLGFLYGYHLFLVLVNRSTLESFRAPMFRLGPDKNGFSLGRMANFQEVFGEDRRYWLLPIFTR</sequence>
<evidence type="ECO:0000313" key="10">
    <source>
        <dbReference type="Proteomes" id="UP001235939"/>
    </source>
</evidence>
<evidence type="ECO:0000256" key="3">
    <source>
        <dbReference type="ARBA" id="ARBA00022692"/>
    </source>
</evidence>